<dbReference type="GO" id="GO:0005737">
    <property type="term" value="C:cytoplasm"/>
    <property type="evidence" value="ECO:0007669"/>
    <property type="project" value="TreeGrafter"/>
</dbReference>
<protein>
    <recommendedName>
        <fullName evidence="3 9">Gluconokinase</fullName>
        <ecNumber evidence="3 9">2.7.1.12</ecNumber>
    </recommendedName>
</protein>
<evidence type="ECO:0000313" key="10">
    <source>
        <dbReference type="EMBL" id="GAB38006.1"/>
    </source>
</evidence>
<dbReference type="GO" id="GO:0005524">
    <property type="term" value="F:ATP binding"/>
    <property type="evidence" value="ECO:0007669"/>
    <property type="project" value="UniProtKB-KW"/>
</dbReference>
<keyword evidence="7 9" id="KW-0067">ATP-binding</keyword>
<dbReference type="PANTHER" id="PTHR43442:SF3">
    <property type="entry name" value="GLUCONOKINASE-RELATED"/>
    <property type="match status" value="1"/>
</dbReference>
<keyword evidence="11" id="KW-1185">Reference proteome</keyword>
<keyword evidence="5 9" id="KW-0547">Nucleotide-binding</keyword>
<comment type="pathway">
    <text evidence="1">Carbohydrate acid metabolism.</text>
</comment>
<comment type="catalytic activity">
    <reaction evidence="8 9">
        <text>D-gluconate + ATP = 6-phospho-D-gluconate + ADP + H(+)</text>
        <dbReference type="Rhea" id="RHEA:19433"/>
        <dbReference type="ChEBI" id="CHEBI:15378"/>
        <dbReference type="ChEBI" id="CHEBI:18391"/>
        <dbReference type="ChEBI" id="CHEBI:30616"/>
        <dbReference type="ChEBI" id="CHEBI:58759"/>
        <dbReference type="ChEBI" id="CHEBI:456216"/>
        <dbReference type="EC" id="2.7.1.12"/>
    </reaction>
</comment>
<comment type="similarity">
    <text evidence="2 9">Belongs to the gluconokinase GntK/GntV family.</text>
</comment>
<dbReference type="Gene3D" id="3.40.50.300">
    <property type="entry name" value="P-loop containing nucleotide triphosphate hydrolases"/>
    <property type="match status" value="1"/>
</dbReference>
<evidence type="ECO:0000256" key="4">
    <source>
        <dbReference type="ARBA" id="ARBA00022679"/>
    </source>
</evidence>
<dbReference type="InterPro" id="IPR006001">
    <property type="entry name" value="Therm_gnt_kin"/>
</dbReference>
<proteinExistence type="inferred from homology"/>
<name>H5TWZ8_9ACTN</name>
<comment type="caution">
    <text evidence="10">The sequence shown here is derived from an EMBL/GenBank/DDBJ whole genome shotgun (WGS) entry which is preliminary data.</text>
</comment>
<dbReference type="EMBL" id="BAFC01000025">
    <property type="protein sequence ID" value="GAB38006.1"/>
    <property type="molecule type" value="Genomic_DNA"/>
</dbReference>
<dbReference type="GO" id="GO:0005975">
    <property type="term" value="P:carbohydrate metabolic process"/>
    <property type="evidence" value="ECO:0007669"/>
    <property type="project" value="InterPro"/>
</dbReference>
<sequence length="149" mass="15898">MSGCGKSTVGLALAARLAVPFVDADDLHPAANIAKMAAGHPLTDADRLPWLDVVGTWLAEHDDGVAACSALRRAYRDRLRGSAPRAFFVMLALGRDAAHARVHGRRDHFMPAALIDSQFAALEPLGPDEQGMIVDAALPLDVIVDQVLR</sequence>
<reference evidence="10 11" key="1">
    <citation type="submission" date="2012-02" db="EMBL/GenBank/DDBJ databases">
        <title>Whole genome shotgun sequence of Gordonia sputi NBRC 100414.</title>
        <authorList>
            <person name="Yoshida I."/>
            <person name="Hosoyama A."/>
            <person name="Tsuchikane K."/>
            <person name="Katsumata H."/>
            <person name="Yamazaki S."/>
            <person name="Fujita N."/>
        </authorList>
    </citation>
    <scope>NUCLEOTIDE SEQUENCE [LARGE SCALE GENOMIC DNA]</scope>
    <source>
        <strain evidence="10 11">NBRC 100414</strain>
    </source>
</reference>
<dbReference type="Pfam" id="PF01202">
    <property type="entry name" value="SKI"/>
    <property type="match status" value="1"/>
</dbReference>
<evidence type="ECO:0000256" key="1">
    <source>
        <dbReference type="ARBA" id="ARBA00004761"/>
    </source>
</evidence>
<dbReference type="SUPFAM" id="SSF52540">
    <property type="entry name" value="P-loop containing nucleoside triphosphate hydrolases"/>
    <property type="match status" value="1"/>
</dbReference>
<evidence type="ECO:0000256" key="8">
    <source>
        <dbReference type="ARBA" id="ARBA00048090"/>
    </source>
</evidence>
<dbReference type="InterPro" id="IPR031322">
    <property type="entry name" value="Shikimate/glucono_kinase"/>
</dbReference>
<evidence type="ECO:0000256" key="7">
    <source>
        <dbReference type="ARBA" id="ARBA00022840"/>
    </source>
</evidence>
<evidence type="ECO:0000256" key="6">
    <source>
        <dbReference type="ARBA" id="ARBA00022777"/>
    </source>
</evidence>
<evidence type="ECO:0000256" key="9">
    <source>
        <dbReference type="RuleBase" id="RU363066"/>
    </source>
</evidence>
<dbReference type="CDD" id="cd02021">
    <property type="entry name" value="GntK"/>
    <property type="match status" value="1"/>
</dbReference>
<dbReference type="GO" id="GO:0046316">
    <property type="term" value="F:gluconokinase activity"/>
    <property type="evidence" value="ECO:0007669"/>
    <property type="project" value="UniProtKB-EC"/>
</dbReference>
<evidence type="ECO:0000313" key="11">
    <source>
        <dbReference type="Proteomes" id="UP000005845"/>
    </source>
</evidence>
<dbReference type="Proteomes" id="UP000005845">
    <property type="component" value="Unassembled WGS sequence"/>
</dbReference>
<evidence type="ECO:0000256" key="5">
    <source>
        <dbReference type="ARBA" id="ARBA00022741"/>
    </source>
</evidence>
<accession>H5TWZ8</accession>
<keyword evidence="4 9" id="KW-0808">Transferase</keyword>
<dbReference type="PANTHER" id="PTHR43442">
    <property type="entry name" value="GLUCONOKINASE-RELATED"/>
    <property type="match status" value="1"/>
</dbReference>
<dbReference type="EC" id="2.7.1.12" evidence="3 9"/>
<dbReference type="AlphaFoldDB" id="H5TWZ8"/>
<gene>
    <name evidence="10" type="primary">gntK</name>
    <name evidence="10" type="ORF">GOSPT_025_00400</name>
</gene>
<keyword evidence="6 9" id="KW-0418">Kinase</keyword>
<dbReference type="eggNOG" id="COG3265">
    <property type="taxonomic scope" value="Bacteria"/>
</dbReference>
<evidence type="ECO:0000256" key="3">
    <source>
        <dbReference type="ARBA" id="ARBA00012054"/>
    </source>
</evidence>
<dbReference type="InterPro" id="IPR027417">
    <property type="entry name" value="P-loop_NTPase"/>
</dbReference>
<evidence type="ECO:0000256" key="2">
    <source>
        <dbReference type="ARBA" id="ARBA00008420"/>
    </source>
</evidence>
<organism evidence="10 11">
    <name type="scientific">Gordonia sputi NBRC 100414</name>
    <dbReference type="NCBI Taxonomy" id="1089453"/>
    <lineage>
        <taxon>Bacteria</taxon>
        <taxon>Bacillati</taxon>
        <taxon>Actinomycetota</taxon>
        <taxon>Actinomycetes</taxon>
        <taxon>Mycobacteriales</taxon>
        <taxon>Gordoniaceae</taxon>
        <taxon>Gordonia</taxon>
    </lineage>
</organism>
<dbReference type="NCBIfam" id="TIGR01313">
    <property type="entry name" value="therm_gnt_kin"/>
    <property type="match status" value="1"/>
</dbReference>